<keyword evidence="8" id="KW-0444">Lipid biosynthesis</keyword>
<evidence type="ECO:0000256" key="38">
    <source>
        <dbReference type="ARBA" id="ARBA00048849"/>
    </source>
</evidence>
<comment type="catalytic activity">
    <reaction evidence="37">
        <text>2-[(15S)-hydroxy-(5Z,8Z,11Z,13E)-eicosatetraenoyl]-sn-glycero-3-phosphocholine + H2O = (15S)-hydroxy-(5Z,8Z,11Z,13E)-eicosatetraenoate + sn-glycerol 3-phosphocholine + H(+)</text>
        <dbReference type="Rhea" id="RHEA:53700"/>
        <dbReference type="ChEBI" id="CHEBI:15377"/>
        <dbReference type="ChEBI" id="CHEBI:15378"/>
        <dbReference type="ChEBI" id="CHEBI:16870"/>
        <dbReference type="ChEBI" id="CHEBI:57409"/>
        <dbReference type="ChEBI" id="CHEBI:137584"/>
    </reaction>
    <physiologicalReaction direction="left-to-right" evidence="37">
        <dbReference type="Rhea" id="RHEA:53701"/>
    </physiologicalReaction>
</comment>
<evidence type="ECO:0000256" key="24">
    <source>
        <dbReference type="ARBA" id="ARBA00036797"/>
    </source>
</evidence>
<dbReference type="GO" id="GO:0004622">
    <property type="term" value="F:phosphatidylcholine lysophospholipase activity"/>
    <property type="evidence" value="ECO:0007669"/>
    <property type="project" value="UniProtKB-EC"/>
</dbReference>
<organism evidence="45 46">
    <name type="scientific">Gulo gulo</name>
    <name type="common">Wolverine</name>
    <name type="synonym">Gluton</name>
    <dbReference type="NCBI Taxonomy" id="48420"/>
    <lineage>
        <taxon>Eukaryota</taxon>
        <taxon>Metazoa</taxon>
        <taxon>Chordata</taxon>
        <taxon>Craniata</taxon>
        <taxon>Vertebrata</taxon>
        <taxon>Euteleostomi</taxon>
        <taxon>Mammalia</taxon>
        <taxon>Eutheria</taxon>
        <taxon>Laurasiatheria</taxon>
        <taxon>Carnivora</taxon>
        <taxon>Caniformia</taxon>
        <taxon>Musteloidea</taxon>
        <taxon>Mustelidae</taxon>
        <taxon>Guloninae</taxon>
        <taxon>Gulo</taxon>
    </lineage>
</organism>
<dbReference type="InterPro" id="IPR041847">
    <property type="entry name" value="C2_cPLA2"/>
</dbReference>
<evidence type="ECO:0000313" key="45">
    <source>
        <dbReference type="EMBL" id="VCW84582.1"/>
    </source>
</evidence>
<evidence type="ECO:0000256" key="32">
    <source>
        <dbReference type="ARBA" id="ARBA00048087"/>
    </source>
</evidence>
<evidence type="ECO:0000256" key="7">
    <source>
        <dbReference type="ARBA" id="ARBA00022501"/>
    </source>
</evidence>
<comment type="pathway">
    <text evidence="26">Lipid metabolism; arachidonate metabolism.</text>
</comment>
<evidence type="ECO:0000256" key="15">
    <source>
        <dbReference type="ARBA" id="ARBA00022837"/>
    </source>
</evidence>
<dbReference type="SMART" id="SM00239">
    <property type="entry name" value="C2"/>
    <property type="match status" value="1"/>
</dbReference>
<evidence type="ECO:0000256" key="16">
    <source>
        <dbReference type="ARBA" id="ARBA00022963"/>
    </source>
</evidence>
<comment type="catalytic activity">
    <reaction evidence="21">
        <text>a 1,2-diacyl-sn-glycero-3-phosphocholine + H2O = a 1-acyl-sn-glycero-3-phosphocholine + a fatty acid + H(+)</text>
        <dbReference type="Rhea" id="RHEA:15801"/>
        <dbReference type="ChEBI" id="CHEBI:15377"/>
        <dbReference type="ChEBI" id="CHEBI:15378"/>
        <dbReference type="ChEBI" id="CHEBI:28868"/>
        <dbReference type="ChEBI" id="CHEBI:57643"/>
        <dbReference type="ChEBI" id="CHEBI:58168"/>
        <dbReference type="EC" id="3.1.1.4"/>
    </reaction>
    <physiologicalReaction direction="left-to-right" evidence="21">
        <dbReference type="Rhea" id="RHEA:15802"/>
    </physiologicalReaction>
</comment>
<keyword evidence="46" id="KW-1185">Reference proteome</keyword>
<comment type="caution">
    <text evidence="45">The sequence shown here is derived from an EMBL/GenBank/DDBJ whole genome shotgun (WGS) entry which is preliminary data.</text>
</comment>
<evidence type="ECO:0000256" key="14">
    <source>
        <dbReference type="ARBA" id="ARBA00022801"/>
    </source>
</evidence>
<evidence type="ECO:0000256" key="42">
    <source>
        <dbReference type="ARBA" id="ARBA00049471"/>
    </source>
</evidence>
<comment type="catalytic activity">
    <reaction evidence="41">
        <text>1-octadecanoyl-2-(5Z,8Z,11Z,14Z-eicosatetraenoyl)-sn-glycero-3-phosphocholine + H2O = 1-octadecanoyl-sn-glycero-3-phosphocholine + (5Z,8Z,11Z,14Z)-eicosatetraenoate + H(+)</text>
        <dbReference type="Rhea" id="RHEA:40519"/>
        <dbReference type="ChEBI" id="CHEBI:15377"/>
        <dbReference type="ChEBI" id="CHEBI:15378"/>
        <dbReference type="ChEBI" id="CHEBI:32395"/>
        <dbReference type="ChEBI" id="CHEBI:73858"/>
        <dbReference type="ChEBI" id="CHEBI:74965"/>
    </reaction>
    <physiologicalReaction direction="left-to-right" evidence="41">
        <dbReference type="Rhea" id="RHEA:40520"/>
    </physiologicalReaction>
</comment>
<dbReference type="Pfam" id="PF00168">
    <property type="entry name" value="C2"/>
    <property type="match status" value="1"/>
</dbReference>
<keyword evidence="17" id="KW-0443">Lipid metabolism</keyword>
<evidence type="ECO:0000256" key="27">
    <source>
        <dbReference type="ARBA" id="ARBA00037925"/>
    </source>
</evidence>
<comment type="catalytic activity">
    <reaction evidence="40">
        <text>1,2-di-(9Z-octadecenoyl)-sn-glycero-3-phospho-(1'-sn-glycerol) + H2O = 1-(9Z-octadecenoyl)-sn-glycero-3-phospho-(1'-sn-glycerol) + (9Z)-octadecenoate + H(+)</text>
        <dbReference type="Rhea" id="RHEA:41123"/>
        <dbReference type="ChEBI" id="CHEBI:15377"/>
        <dbReference type="ChEBI" id="CHEBI:15378"/>
        <dbReference type="ChEBI" id="CHEBI:30823"/>
        <dbReference type="ChEBI" id="CHEBI:72828"/>
        <dbReference type="ChEBI" id="CHEBI:75163"/>
    </reaction>
    <physiologicalReaction direction="left-to-right" evidence="40">
        <dbReference type="Rhea" id="RHEA:41124"/>
    </physiologicalReaction>
</comment>
<feature type="domain" description="C2" evidence="44">
    <location>
        <begin position="1"/>
        <end position="116"/>
    </location>
</feature>
<dbReference type="GO" id="GO:0005509">
    <property type="term" value="F:calcium ion binding"/>
    <property type="evidence" value="ECO:0007669"/>
    <property type="project" value="InterPro"/>
</dbReference>
<comment type="catalytic activity">
    <reaction evidence="34">
        <text>1-hexadecanoyl-2-(5Z,8Z,11Z,14Z-eicosatetraenoyl)-sn-glycero-3-phosphocholine + H2O = 1-hexadecanoyl-sn-glycero-3-phosphocholine + (5Z,8Z,11Z,14Z)-eicosatetraenoate + H(+)</text>
        <dbReference type="Rhea" id="RHEA:40427"/>
        <dbReference type="ChEBI" id="CHEBI:15377"/>
        <dbReference type="ChEBI" id="CHEBI:15378"/>
        <dbReference type="ChEBI" id="CHEBI:32395"/>
        <dbReference type="ChEBI" id="CHEBI:72998"/>
        <dbReference type="ChEBI" id="CHEBI:73003"/>
    </reaction>
    <physiologicalReaction direction="left-to-right" evidence="34">
        <dbReference type="Rhea" id="RHEA:40428"/>
    </physiologicalReaction>
</comment>
<evidence type="ECO:0000256" key="1">
    <source>
        <dbReference type="ARBA" id="ARBA00004496"/>
    </source>
</evidence>
<comment type="catalytic activity">
    <reaction evidence="43">
        <text>2-(prostaglandin E2)-sn-glycero-3-phosphocholine + H2O = prostaglandin E2 + sn-glycerol 3-phosphocholine + H(+)</text>
        <dbReference type="Rhea" id="RHEA:53692"/>
        <dbReference type="ChEBI" id="CHEBI:15377"/>
        <dbReference type="ChEBI" id="CHEBI:15378"/>
        <dbReference type="ChEBI" id="CHEBI:16870"/>
        <dbReference type="ChEBI" id="CHEBI:137585"/>
        <dbReference type="ChEBI" id="CHEBI:606564"/>
    </reaction>
    <physiologicalReaction direction="left-to-right" evidence="43">
        <dbReference type="Rhea" id="RHEA:53693"/>
    </physiologicalReaction>
</comment>
<dbReference type="EC" id="3.1.1.4" evidence="5"/>
<comment type="pathway">
    <text evidence="3">Lipid metabolism; leukotriene B4 biosynthesis.</text>
</comment>
<keyword evidence="15" id="KW-0106">Calcium</keyword>
<keyword evidence="12" id="KW-0434">Leukotriene biosynthesis</keyword>
<comment type="pathway">
    <text evidence="27">Membrane lipid metabolism; glycerophospholipid metabolism.</text>
</comment>
<dbReference type="PROSITE" id="PS50004">
    <property type="entry name" value="C2"/>
    <property type="match status" value="1"/>
</dbReference>
<evidence type="ECO:0000256" key="5">
    <source>
        <dbReference type="ARBA" id="ARBA00013278"/>
    </source>
</evidence>
<evidence type="ECO:0000256" key="26">
    <source>
        <dbReference type="ARBA" id="ARBA00037916"/>
    </source>
</evidence>
<evidence type="ECO:0000256" key="31">
    <source>
        <dbReference type="ARBA" id="ARBA00048049"/>
    </source>
</evidence>
<evidence type="ECO:0000256" key="30">
    <source>
        <dbReference type="ARBA" id="ARBA00047406"/>
    </source>
</evidence>
<evidence type="ECO:0000256" key="36">
    <source>
        <dbReference type="ARBA" id="ARBA00048454"/>
    </source>
</evidence>
<evidence type="ECO:0000256" key="8">
    <source>
        <dbReference type="ARBA" id="ARBA00022516"/>
    </source>
</evidence>
<comment type="catalytic activity">
    <reaction evidence="33">
        <text>2-(prostaglandin E2)-sn-glycero-3-phosphoethanolamine + H2O = sn-glycero-3-phosphoethanolamine + prostaglandin E2 + H(+)</text>
        <dbReference type="Rhea" id="RHEA:53704"/>
        <dbReference type="ChEBI" id="CHEBI:15377"/>
        <dbReference type="ChEBI" id="CHEBI:15378"/>
        <dbReference type="ChEBI" id="CHEBI:137581"/>
        <dbReference type="ChEBI" id="CHEBI:143890"/>
        <dbReference type="ChEBI" id="CHEBI:606564"/>
    </reaction>
    <physiologicalReaction direction="left-to-right" evidence="33">
        <dbReference type="Rhea" id="RHEA:53705"/>
    </physiologicalReaction>
</comment>
<evidence type="ECO:0000256" key="10">
    <source>
        <dbReference type="ARBA" id="ARBA00022668"/>
    </source>
</evidence>
<comment type="catalytic activity">
    <reaction evidence="31">
        <text>a 1-O-alkyl-2-acyl-sn-glycero-3-phosphocholine + H2O = a 1-O-alkyl-sn-glycero-3-phosphocholine + a fatty acid + H(+)</text>
        <dbReference type="Rhea" id="RHEA:36231"/>
        <dbReference type="ChEBI" id="CHEBI:15377"/>
        <dbReference type="ChEBI" id="CHEBI:15378"/>
        <dbReference type="ChEBI" id="CHEBI:28868"/>
        <dbReference type="ChEBI" id="CHEBI:30909"/>
        <dbReference type="ChEBI" id="CHEBI:36702"/>
        <dbReference type="EC" id="3.1.1.4"/>
    </reaction>
    <physiologicalReaction direction="left-to-right" evidence="31">
        <dbReference type="Rhea" id="RHEA:36232"/>
    </physiologicalReaction>
</comment>
<keyword evidence="6" id="KW-0963">Cytoplasm</keyword>
<dbReference type="SUPFAM" id="SSF49562">
    <property type="entry name" value="C2 domain (Calcium/lipid-binding domain, CaLB)"/>
    <property type="match status" value="1"/>
</dbReference>
<dbReference type="InterPro" id="IPR035892">
    <property type="entry name" value="C2_domain_sf"/>
</dbReference>
<comment type="catalytic activity">
    <reaction evidence="24">
        <text>1-octadecanoyl-2-(9Z,12Z,15Z-octadecatrienoyl)-sn-glycero-3-phosphocholine + H2O = (9Z,12Z,15Z)-octadecatrienoate + 1-octadecanoyl-sn-glycero-3-phosphocholine + H(+)</text>
        <dbReference type="Rhea" id="RHEA:41307"/>
        <dbReference type="ChEBI" id="CHEBI:15377"/>
        <dbReference type="ChEBI" id="CHEBI:15378"/>
        <dbReference type="ChEBI" id="CHEBI:32387"/>
        <dbReference type="ChEBI" id="CHEBI:73858"/>
        <dbReference type="ChEBI" id="CHEBI:78022"/>
    </reaction>
    <physiologicalReaction direction="left-to-right" evidence="24">
        <dbReference type="Rhea" id="RHEA:41308"/>
    </physiologicalReaction>
</comment>
<comment type="catalytic activity">
    <reaction evidence="32">
        <text>2-[(11R)-hydroxy-(5Z,8Z,12E,14Z)-eicosatetraenoyl]-sn-glycero-3-phosphocholine + H2O = (11R)-hydroxy-(5Z,8Z,12E,14Z)-eicosatetraenoate + sn-glycerol 3-phosphocholine + H(+)</text>
        <dbReference type="Rhea" id="RHEA:53688"/>
        <dbReference type="ChEBI" id="CHEBI:15377"/>
        <dbReference type="ChEBI" id="CHEBI:15378"/>
        <dbReference type="ChEBI" id="CHEBI:16870"/>
        <dbReference type="ChEBI" id="CHEBI:78836"/>
        <dbReference type="ChEBI" id="CHEBI:137582"/>
    </reaction>
    <physiologicalReaction direction="left-to-right" evidence="32">
        <dbReference type="Rhea" id="RHEA:53689"/>
    </physiologicalReaction>
</comment>
<keyword evidence="13" id="KW-0319">Glycerol metabolism</keyword>
<evidence type="ECO:0000256" key="25">
    <source>
        <dbReference type="ARBA" id="ARBA00036898"/>
    </source>
</evidence>
<keyword evidence="10" id="KW-0595">Phospholipid degradation</keyword>
<gene>
    <name evidence="45" type="ORF">BN2614_LOCUS3</name>
</gene>
<dbReference type="Gene3D" id="2.60.40.150">
    <property type="entry name" value="C2 domain"/>
    <property type="match status" value="1"/>
</dbReference>
<proteinExistence type="inferred from homology"/>
<keyword evidence="18" id="KW-0276">Fatty acid metabolism</keyword>
<evidence type="ECO:0000313" key="46">
    <source>
        <dbReference type="Proteomes" id="UP000269945"/>
    </source>
</evidence>
<comment type="catalytic activity">
    <reaction evidence="38">
        <text>1,2-di-(5Z,8Z,11Z,14Z-eicosatetraenoyl)-sn-glycero-3-phosphocholine + H2O = 1-(5Z,8Z,11Z,14Z-eicosatetraenoyl)-sn-glycero-3-phosphocholine + (5Z,8Z,11Z,14Z)-eicosatetraenoate + H(+)</text>
        <dbReference type="Rhea" id="RHEA:41075"/>
        <dbReference type="ChEBI" id="CHEBI:15377"/>
        <dbReference type="ChEBI" id="CHEBI:15378"/>
        <dbReference type="ChEBI" id="CHEBI:32395"/>
        <dbReference type="ChEBI" id="CHEBI:60657"/>
        <dbReference type="ChEBI" id="CHEBI:74344"/>
    </reaction>
    <physiologicalReaction direction="left-to-right" evidence="38">
        <dbReference type="Rhea" id="RHEA:41076"/>
    </physiologicalReaction>
</comment>
<feature type="non-terminal residue" evidence="45">
    <location>
        <position position="1"/>
    </location>
</feature>
<evidence type="ECO:0000259" key="44">
    <source>
        <dbReference type="PROSITE" id="PS50004"/>
    </source>
</evidence>
<dbReference type="EMBL" id="CYRY02014617">
    <property type="protein sequence ID" value="VCW84582.1"/>
    <property type="molecule type" value="Genomic_DNA"/>
</dbReference>
<keyword evidence="7" id="KW-0644">Prostaglandin metabolism</keyword>
<dbReference type="GO" id="GO:0004623">
    <property type="term" value="F:phospholipase A2 activity"/>
    <property type="evidence" value="ECO:0007669"/>
    <property type="project" value="UniProtKB-EC"/>
</dbReference>
<evidence type="ECO:0000256" key="4">
    <source>
        <dbReference type="ARBA" id="ARBA00007923"/>
    </source>
</evidence>
<evidence type="ECO:0000256" key="11">
    <source>
        <dbReference type="ARBA" id="ARBA00022723"/>
    </source>
</evidence>
<keyword evidence="19" id="KW-1208">Phospholipid metabolism</keyword>
<comment type="catalytic activity">
    <reaction evidence="39">
        <text>1-O-hexadecyl-2-(5Z,8Z,11Z,14Z)-eicosatetraenoyl-sn-glycero-3-phosphocholine + H2O = 1-O-hexadecyl-sn-glycero-3-phosphocholine + (5Z,8Z,11Z,14Z)-eicosatetraenoate + H(+)</text>
        <dbReference type="Rhea" id="RHEA:41067"/>
        <dbReference type="ChEBI" id="CHEBI:15377"/>
        <dbReference type="ChEBI" id="CHEBI:15378"/>
        <dbReference type="ChEBI" id="CHEBI:32395"/>
        <dbReference type="ChEBI" id="CHEBI:55430"/>
        <dbReference type="ChEBI" id="CHEBI:64496"/>
    </reaction>
    <physiologicalReaction direction="left-to-right" evidence="39">
        <dbReference type="Rhea" id="RHEA:41068"/>
    </physiologicalReaction>
</comment>
<comment type="catalytic activity">
    <reaction evidence="25">
        <text>1-octadecanoyl-2-(9Z,12Z,15Z-octadecatrienoyl)-sn-glycero-3-phosphocholine + glycerol = 1-(9Z,12Z,15Z-octadecatrienoyl)-glycerol + 1-octadecanoyl-sn-glycero-3-phosphocholine</text>
        <dbReference type="Rhea" id="RHEA:41087"/>
        <dbReference type="ChEBI" id="CHEBI:17754"/>
        <dbReference type="ChEBI" id="CHEBI:73858"/>
        <dbReference type="ChEBI" id="CHEBI:75610"/>
        <dbReference type="ChEBI" id="CHEBI:78022"/>
    </reaction>
    <physiologicalReaction direction="left-to-right" evidence="25">
        <dbReference type="Rhea" id="RHEA:41088"/>
    </physiologicalReaction>
</comment>
<evidence type="ECO:0000256" key="17">
    <source>
        <dbReference type="ARBA" id="ARBA00023098"/>
    </source>
</evidence>
<dbReference type="GO" id="GO:0006071">
    <property type="term" value="P:glycerol metabolic process"/>
    <property type="evidence" value="ECO:0007669"/>
    <property type="project" value="UniProtKB-KW"/>
</dbReference>
<dbReference type="AlphaFoldDB" id="A0A9X9LST8"/>
<evidence type="ECO:0000256" key="37">
    <source>
        <dbReference type="ARBA" id="ARBA00048533"/>
    </source>
</evidence>
<evidence type="ECO:0000256" key="33">
    <source>
        <dbReference type="ARBA" id="ARBA00048330"/>
    </source>
</evidence>
<comment type="subcellular location">
    <subcellularLocation>
        <location evidence="1">Cytoplasm</location>
    </subcellularLocation>
</comment>
<evidence type="ECO:0000256" key="9">
    <source>
        <dbReference type="ARBA" id="ARBA00022585"/>
    </source>
</evidence>
<dbReference type="FunFam" id="2.60.40.150:FF:000030">
    <property type="entry name" value="Phospholipase A2"/>
    <property type="match status" value="1"/>
</dbReference>
<evidence type="ECO:0000256" key="3">
    <source>
        <dbReference type="ARBA" id="ARBA00004716"/>
    </source>
</evidence>
<name>A0A9X9LST8_GULGU</name>
<evidence type="ECO:0000256" key="35">
    <source>
        <dbReference type="ARBA" id="ARBA00048446"/>
    </source>
</evidence>
<comment type="subunit">
    <text evidence="28">Interacts with KAT5.</text>
</comment>
<evidence type="ECO:0000256" key="34">
    <source>
        <dbReference type="ARBA" id="ARBA00048373"/>
    </source>
</evidence>
<sequence length="153" mass="17331">MALWGAQDGLSPCHMLTVKVIRMRNVRQADRVSQTDCFVSLWLPTASHERLRTRTISNCPNPEWNETFSFQIQSQVKNVLELSVCDEDTLTPDDHLLTILYDLTKLCFRKKTHVKFPLNPEVGASVQALRLLPHEEQLVMSGAALRASLCVAK</sequence>
<evidence type="ECO:0000256" key="43">
    <source>
        <dbReference type="ARBA" id="ARBA00049508"/>
    </source>
</evidence>
<keyword evidence="9" id="KW-0643">Prostaglandin biosynthesis</keyword>
<evidence type="ECO:0000256" key="28">
    <source>
        <dbReference type="ARBA" id="ARBA00038814"/>
    </source>
</evidence>
<evidence type="ECO:0000256" key="29">
    <source>
        <dbReference type="ARBA" id="ARBA00047381"/>
    </source>
</evidence>
<dbReference type="Proteomes" id="UP000269945">
    <property type="component" value="Unassembled WGS sequence"/>
</dbReference>
<evidence type="ECO:0000256" key="40">
    <source>
        <dbReference type="ARBA" id="ARBA00049162"/>
    </source>
</evidence>
<dbReference type="PANTHER" id="PTHR45911">
    <property type="entry name" value="C2 DOMAIN-CONTAINING PROTEIN"/>
    <property type="match status" value="1"/>
</dbReference>
<dbReference type="GO" id="GO:0019370">
    <property type="term" value="P:leukotriene biosynthetic process"/>
    <property type="evidence" value="ECO:0007669"/>
    <property type="project" value="UniProtKB-KW"/>
</dbReference>
<comment type="catalytic activity">
    <reaction evidence="23">
        <text>1-octadecanoyl-2-(5Z,8Z,11Z,14Z-eicosatetraenoyl)-sn-glycero-3-phosphocholine + glycerol = 1-(5Z,8Z,11Z,14Z-eicosatetraenoyl)-glycerol + 1-octadecanoyl-sn-glycero-3-phosphocholine</text>
        <dbReference type="Rhea" id="RHEA:41099"/>
        <dbReference type="ChEBI" id="CHEBI:17754"/>
        <dbReference type="ChEBI" id="CHEBI:73858"/>
        <dbReference type="ChEBI" id="CHEBI:74965"/>
        <dbReference type="ChEBI" id="CHEBI:75612"/>
    </reaction>
    <physiologicalReaction direction="left-to-right" evidence="23">
        <dbReference type="Rhea" id="RHEA:41100"/>
    </physiologicalReaction>
</comment>
<evidence type="ECO:0000256" key="21">
    <source>
        <dbReference type="ARBA" id="ARBA00023422"/>
    </source>
</evidence>
<dbReference type="GO" id="GO:0001516">
    <property type="term" value="P:prostaglandin biosynthetic process"/>
    <property type="evidence" value="ECO:0007669"/>
    <property type="project" value="UniProtKB-KW"/>
</dbReference>
<accession>A0A9X9LST8</accession>
<comment type="similarity">
    <text evidence="4">Belongs to the MCTP family.</text>
</comment>
<evidence type="ECO:0000256" key="12">
    <source>
        <dbReference type="ARBA" id="ARBA00022751"/>
    </source>
</evidence>
<dbReference type="GO" id="GO:0009395">
    <property type="term" value="P:phospholipid catabolic process"/>
    <property type="evidence" value="ECO:0007669"/>
    <property type="project" value="UniProtKB-KW"/>
</dbReference>
<evidence type="ECO:0000256" key="19">
    <source>
        <dbReference type="ARBA" id="ARBA00023264"/>
    </source>
</evidence>
<dbReference type="GO" id="GO:0005737">
    <property type="term" value="C:cytoplasm"/>
    <property type="evidence" value="ECO:0007669"/>
    <property type="project" value="UniProtKB-SubCell"/>
</dbReference>
<comment type="catalytic activity">
    <reaction evidence="20">
        <text>1-hexadecanoyl-2-(9Z,12Z-octadecadienoyl)-sn-glycero-3-phosphocholine + H2O = (9Z,12Z)-octadecadienoate + 1-hexadecanoyl-sn-glycero-3-phosphocholine + H(+)</text>
        <dbReference type="Rhea" id="RHEA:40811"/>
        <dbReference type="ChEBI" id="CHEBI:15377"/>
        <dbReference type="ChEBI" id="CHEBI:15378"/>
        <dbReference type="ChEBI" id="CHEBI:30245"/>
        <dbReference type="ChEBI" id="CHEBI:72998"/>
        <dbReference type="ChEBI" id="CHEBI:73002"/>
    </reaction>
    <physiologicalReaction direction="left-to-right" evidence="20">
        <dbReference type="Rhea" id="RHEA:40812"/>
    </physiologicalReaction>
</comment>
<evidence type="ECO:0000256" key="20">
    <source>
        <dbReference type="ARBA" id="ARBA00023408"/>
    </source>
</evidence>
<evidence type="ECO:0000256" key="22">
    <source>
        <dbReference type="ARBA" id="ARBA00025707"/>
    </source>
</evidence>
<reference evidence="45 46" key="1">
    <citation type="submission" date="2018-10" db="EMBL/GenBank/DDBJ databases">
        <authorList>
            <person name="Ekblom R."/>
            <person name="Jareborg N."/>
        </authorList>
    </citation>
    <scope>NUCLEOTIDE SEQUENCE [LARGE SCALE GENOMIC DNA]</scope>
    <source>
        <tissue evidence="45">Muscle</tissue>
    </source>
</reference>
<keyword evidence="14" id="KW-0378">Hydrolase</keyword>
<evidence type="ECO:0000256" key="18">
    <source>
        <dbReference type="ARBA" id="ARBA00023160"/>
    </source>
</evidence>
<comment type="catalytic activity">
    <reaction evidence="29">
        <text>2-[(15R)-hydroxy-(5Z,8Z,11Z,13E)-eicosatetraenoyl]-sn-glycero-3-phosphocholine + H2O = (15R)-hydroxy-(5Z,8Z,11Z,13E)-eicosatetraenoate + sn-glycerol 3-phosphocholine + H(+)</text>
        <dbReference type="Rhea" id="RHEA:53696"/>
        <dbReference type="ChEBI" id="CHEBI:15377"/>
        <dbReference type="ChEBI" id="CHEBI:15378"/>
        <dbReference type="ChEBI" id="CHEBI:16870"/>
        <dbReference type="ChEBI" id="CHEBI:78837"/>
        <dbReference type="ChEBI" id="CHEBI:137583"/>
    </reaction>
    <physiologicalReaction direction="left-to-right" evidence="29">
        <dbReference type="Rhea" id="RHEA:53697"/>
    </physiologicalReaction>
</comment>
<comment type="pathway">
    <text evidence="22">Phospholipid metabolism.</text>
</comment>
<evidence type="ECO:0000256" key="23">
    <source>
        <dbReference type="ARBA" id="ARBA00035999"/>
    </source>
</evidence>
<evidence type="ECO:0000256" key="2">
    <source>
        <dbReference type="ARBA" id="ARBA00004702"/>
    </source>
</evidence>
<evidence type="ECO:0000256" key="39">
    <source>
        <dbReference type="ARBA" id="ARBA00048903"/>
    </source>
</evidence>
<keyword evidence="18" id="KW-0275">Fatty acid biosynthesis</keyword>
<comment type="pathway">
    <text evidence="2">Lipid metabolism; prostaglandin biosynthesis.</text>
</comment>
<evidence type="ECO:0000256" key="6">
    <source>
        <dbReference type="ARBA" id="ARBA00022490"/>
    </source>
</evidence>
<comment type="catalytic activity">
    <reaction evidence="36">
        <text>a 1-acyl-sn-glycero-3-phosphocholine + H2O = sn-glycerol 3-phosphocholine + a fatty acid + H(+)</text>
        <dbReference type="Rhea" id="RHEA:15177"/>
        <dbReference type="ChEBI" id="CHEBI:15377"/>
        <dbReference type="ChEBI" id="CHEBI:15378"/>
        <dbReference type="ChEBI" id="CHEBI:16870"/>
        <dbReference type="ChEBI" id="CHEBI:28868"/>
        <dbReference type="ChEBI" id="CHEBI:58168"/>
        <dbReference type="EC" id="3.1.1.5"/>
    </reaction>
    <physiologicalReaction direction="left-to-right" evidence="36">
        <dbReference type="Rhea" id="RHEA:15178"/>
    </physiologicalReaction>
</comment>
<evidence type="ECO:0000256" key="41">
    <source>
        <dbReference type="ARBA" id="ARBA00049468"/>
    </source>
</evidence>
<dbReference type="CDD" id="cd04036">
    <property type="entry name" value="C2_cPLA2"/>
    <property type="match status" value="1"/>
</dbReference>
<comment type="catalytic activity">
    <reaction evidence="35">
        <text>1-octadecanoyl-2-(5Z,8Z,11Z,14Z-eicosatetraenoyl)-sn-glycero-3-phosphate + H2O = 1-octadecanoyl-sn-glycero-3-phosphate + (5Z,8Z,11Z,14Z)-eicosatetraenoate + H(+)</text>
        <dbReference type="Rhea" id="RHEA:40451"/>
        <dbReference type="ChEBI" id="CHEBI:15377"/>
        <dbReference type="ChEBI" id="CHEBI:15378"/>
        <dbReference type="ChEBI" id="CHEBI:32395"/>
        <dbReference type="ChEBI" id="CHEBI:74565"/>
        <dbReference type="ChEBI" id="CHEBI:77091"/>
    </reaction>
    <physiologicalReaction direction="left-to-right" evidence="35">
        <dbReference type="Rhea" id="RHEA:40452"/>
    </physiologicalReaction>
</comment>
<evidence type="ECO:0000256" key="13">
    <source>
        <dbReference type="ARBA" id="ARBA00022798"/>
    </source>
</evidence>
<comment type="catalytic activity">
    <reaction evidence="30">
        <text>1-(5Z,8Z,11Z,14Z-eicosatetraenoyl)-2-hexadecanoyl-sn-glycero-3-phosphocholine + H2O = 1-(5Z,8Z,11Z,14Z-eicosatetraenoyl)-sn-glycero-3-phosphocholine + hexadecanoate + H(+)</text>
        <dbReference type="Rhea" id="RHEA:41071"/>
        <dbReference type="ChEBI" id="CHEBI:7896"/>
        <dbReference type="ChEBI" id="CHEBI:15377"/>
        <dbReference type="ChEBI" id="CHEBI:15378"/>
        <dbReference type="ChEBI" id="CHEBI:74344"/>
        <dbReference type="ChEBI" id="CHEBI:77694"/>
    </reaction>
    <physiologicalReaction direction="left-to-right" evidence="30">
        <dbReference type="Rhea" id="RHEA:41072"/>
    </physiologicalReaction>
</comment>
<comment type="catalytic activity">
    <reaction evidence="42">
        <text>1-(5Z,8Z,11Z,14Z-eicosatetraenoyl)-2-O-hexadecyl-sn-glycero-3-phosphocholine + H2O = 2-O-hexadecyl-sn-glycero-3-phosphocholine + (5Z,8Z,11Z,14Z)-eicosatetraenoate + H(+)</text>
        <dbReference type="Rhea" id="RHEA:41271"/>
        <dbReference type="ChEBI" id="CHEBI:15377"/>
        <dbReference type="ChEBI" id="CHEBI:15378"/>
        <dbReference type="ChEBI" id="CHEBI:32395"/>
        <dbReference type="ChEBI" id="CHEBI:77695"/>
        <dbReference type="ChEBI" id="CHEBI:77696"/>
    </reaction>
    <physiologicalReaction direction="left-to-right" evidence="42">
        <dbReference type="Rhea" id="RHEA:41272"/>
    </physiologicalReaction>
</comment>
<dbReference type="InterPro" id="IPR000008">
    <property type="entry name" value="C2_dom"/>
</dbReference>
<keyword evidence="11" id="KW-0479">Metal-binding</keyword>
<keyword evidence="16" id="KW-0442">Lipid degradation</keyword>
<protein>
    <recommendedName>
        <fullName evidence="5">phospholipase A2</fullName>
        <ecNumber evidence="5">3.1.1.4</ecNumber>
    </recommendedName>
</protein>